<evidence type="ECO:0000313" key="3">
    <source>
        <dbReference type="Proteomes" id="UP000499080"/>
    </source>
</evidence>
<feature type="non-terminal residue" evidence="2">
    <location>
        <position position="1"/>
    </location>
</feature>
<protein>
    <submittedName>
        <fullName evidence="2">Uncharacterized protein</fullName>
    </submittedName>
</protein>
<name>A0A4Y2K7N9_ARAVE</name>
<gene>
    <name evidence="2" type="ORF">AVEN_30434_1</name>
</gene>
<organism evidence="2 3">
    <name type="scientific">Araneus ventricosus</name>
    <name type="common">Orbweaver spider</name>
    <name type="synonym">Epeira ventricosa</name>
    <dbReference type="NCBI Taxonomy" id="182803"/>
    <lineage>
        <taxon>Eukaryota</taxon>
        <taxon>Metazoa</taxon>
        <taxon>Ecdysozoa</taxon>
        <taxon>Arthropoda</taxon>
        <taxon>Chelicerata</taxon>
        <taxon>Arachnida</taxon>
        <taxon>Araneae</taxon>
        <taxon>Araneomorphae</taxon>
        <taxon>Entelegynae</taxon>
        <taxon>Araneoidea</taxon>
        <taxon>Araneidae</taxon>
        <taxon>Araneus</taxon>
    </lineage>
</organism>
<dbReference type="EMBL" id="BGPR01113536">
    <property type="protein sequence ID" value="GBM98331.1"/>
    <property type="molecule type" value="Genomic_DNA"/>
</dbReference>
<sequence length="108" mass="13114">DVQKWRKEAESSRAEADKFREEREKTRKETEEKIRLLTEQHREECRKEKKRAMVSSEENVKVHSLRHVGGRESKGNCSSNSCNLLLMWHLRWRREETDIFFSVFETKF</sequence>
<keyword evidence="3" id="KW-1185">Reference proteome</keyword>
<dbReference type="Proteomes" id="UP000499080">
    <property type="component" value="Unassembled WGS sequence"/>
</dbReference>
<reference evidence="2 3" key="1">
    <citation type="journal article" date="2019" name="Sci. Rep.">
        <title>Orb-weaving spider Araneus ventricosus genome elucidates the spidroin gene catalogue.</title>
        <authorList>
            <person name="Kono N."/>
            <person name="Nakamura H."/>
            <person name="Ohtoshi R."/>
            <person name="Moran D.A.P."/>
            <person name="Shinohara A."/>
            <person name="Yoshida Y."/>
            <person name="Fujiwara M."/>
            <person name="Mori M."/>
            <person name="Tomita M."/>
            <person name="Arakawa K."/>
        </authorList>
    </citation>
    <scope>NUCLEOTIDE SEQUENCE [LARGE SCALE GENOMIC DNA]</scope>
</reference>
<evidence type="ECO:0000313" key="2">
    <source>
        <dbReference type="EMBL" id="GBM98331.1"/>
    </source>
</evidence>
<accession>A0A4Y2K7N9</accession>
<feature type="region of interest" description="Disordered" evidence="1">
    <location>
        <begin position="1"/>
        <end position="28"/>
    </location>
</feature>
<dbReference type="AlphaFoldDB" id="A0A4Y2K7N9"/>
<proteinExistence type="predicted"/>
<comment type="caution">
    <text evidence="2">The sequence shown here is derived from an EMBL/GenBank/DDBJ whole genome shotgun (WGS) entry which is preliminary data.</text>
</comment>
<evidence type="ECO:0000256" key="1">
    <source>
        <dbReference type="SAM" id="MobiDB-lite"/>
    </source>
</evidence>
<feature type="region of interest" description="Disordered" evidence="1">
    <location>
        <begin position="47"/>
        <end position="77"/>
    </location>
</feature>